<dbReference type="PANTHER" id="PTHR31764:SF0">
    <property type="entry name" value="GENERATIVE CELL SPECIFIC-1_HAP2 DOMAIN-CONTAINING PROTEIN"/>
    <property type="match status" value="1"/>
</dbReference>
<organism evidence="13 14">
    <name type="scientific">Trypanosoma conorhini</name>
    <dbReference type="NCBI Taxonomy" id="83891"/>
    <lineage>
        <taxon>Eukaryota</taxon>
        <taxon>Discoba</taxon>
        <taxon>Euglenozoa</taxon>
        <taxon>Kinetoplastea</taxon>
        <taxon>Metakinetoplastina</taxon>
        <taxon>Trypanosomatida</taxon>
        <taxon>Trypanosomatidae</taxon>
        <taxon>Trypanosoma</taxon>
    </lineage>
</organism>
<keyword evidence="10" id="KW-0278">Fertilization</keyword>
<dbReference type="InterPro" id="IPR040326">
    <property type="entry name" value="HAP2/GCS1"/>
</dbReference>
<evidence type="ECO:0000256" key="2">
    <source>
        <dbReference type="ARBA" id="ARBA00010929"/>
    </source>
</evidence>
<dbReference type="Proteomes" id="UP000284403">
    <property type="component" value="Unassembled WGS sequence"/>
</dbReference>
<dbReference type="RefSeq" id="XP_029230520.1">
    <property type="nucleotide sequence ID" value="XM_029369358.1"/>
</dbReference>
<evidence type="ECO:0000256" key="4">
    <source>
        <dbReference type="ARBA" id="ARBA00022692"/>
    </source>
</evidence>
<name>A0A422Q3Y8_9TRYP</name>
<dbReference type="OrthoDB" id="272303at2759"/>
<dbReference type="PANTHER" id="PTHR31764">
    <property type="entry name" value="PROTEIN HAPLESS 2"/>
    <property type="match status" value="1"/>
</dbReference>
<evidence type="ECO:0000256" key="6">
    <source>
        <dbReference type="ARBA" id="ARBA00022989"/>
    </source>
</evidence>
<reference evidence="13 14" key="1">
    <citation type="journal article" date="2018" name="BMC Genomics">
        <title>Genomic comparison of Trypanosoma conorhini and Trypanosoma rangeli to Trypanosoma cruzi strains of high and low virulence.</title>
        <authorList>
            <person name="Bradwell K.R."/>
            <person name="Koparde V.N."/>
            <person name="Matveyev A.V."/>
            <person name="Serrano M.G."/>
            <person name="Alves J.M."/>
            <person name="Parikh H."/>
            <person name="Huang B."/>
            <person name="Lee V."/>
            <person name="Espinosa-Alvarez O."/>
            <person name="Ortiz P.A."/>
            <person name="Costa-Martins A.G."/>
            <person name="Teixeira M.M."/>
            <person name="Buck G.A."/>
        </authorList>
    </citation>
    <scope>NUCLEOTIDE SEQUENCE [LARGE SCALE GENOMIC DNA]</scope>
    <source>
        <strain evidence="13 14">025E</strain>
    </source>
</reference>
<evidence type="ECO:0000256" key="9">
    <source>
        <dbReference type="ARBA" id="ARBA00023157"/>
    </source>
</evidence>
<gene>
    <name evidence="13" type="ORF">Tco025E_02432</name>
</gene>
<feature type="transmembrane region" description="Helical" evidence="11">
    <location>
        <begin position="537"/>
        <end position="558"/>
    </location>
</feature>
<dbReference type="GO" id="GO:0007338">
    <property type="term" value="P:single fertilization"/>
    <property type="evidence" value="ECO:0007669"/>
    <property type="project" value="UniProtKB-KW"/>
</dbReference>
<dbReference type="Pfam" id="PF10699">
    <property type="entry name" value="HAP2-GCS1"/>
    <property type="match status" value="1"/>
</dbReference>
<feature type="domain" description="Generative cell specific-1/HAP2" evidence="12">
    <location>
        <begin position="31"/>
        <end position="536"/>
    </location>
</feature>
<evidence type="ECO:0000256" key="1">
    <source>
        <dbReference type="ARBA" id="ARBA00004251"/>
    </source>
</evidence>
<sequence>MVTPLPFAAEGVLLASSSIEYCDRVSGTELLPCEKKMVVTLSVDNAQAAGVEEFVLLQDAVDKTRGTGKELARFEPIRLTTKKSRVQYRYPLFYERNFNSKPYEEQIPTEIIGCDDGSSPEATCGVVLDAAGEPIPYSGGFCCRCGMCQLLGICPPDSRGLHVCNVFGEASLASCLRFGELWYSGYSIGSPSAWYRLEVTLTAGSSTEAKKAKQASFELGPDVISGSSAEFGAWAKLVGDFMPAETPLLLSEKMLFVPNFPRNHKLVLAGPPEWLLLDKHRVSMQGRECNKVGVSYEAFGSQGSRCQLQRGSCLADQLEDYRLSDMAVEAKGGRGQYMARFFGDFALSTANSTDTPILSYWMRGSLATMVTIVISADRLKYVLSVSPGEIVATEVSKSTIEAASRDGVLAVTVRNTGSITAQYTLGVGNCSRHVHPMMAQPMSMAPQQTLTRSFDLNVQGTLEEGIVTCDVTLRDARGDIADKKVVEFRVTSVRWTNGTQGDNTPTGDGASVGGKDGSACKRCEWYIIICFLVHRCWWQPLLYVLIAIALLVGVYFAFKMCSCCTDAQKARA</sequence>
<evidence type="ECO:0000259" key="12">
    <source>
        <dbReference type="Pfam" id="PF10699"/>
    </source>
</evidence>
<evidence type="ECO:0000256" key="8">
    <source>
        <dbReference type="ARBA" id="ARBA00023136"/>
    </source>
</evidence>
<keyword evidence="8 11" id="KW-0472">Membrane</keyword>
<dbReference type="EMBL" id="MKKU01000096">
    <property type="protein sequence ID" value="RNF24673.1"/>
    <property type="molecule type" value="Genomic_DNA"/>
</dbReference>
<evidence type="ECO:0000256" key="10">
    <source>
        <dbReference type="ARBA" id="ARBA00023279"/>
    </source>
</evidence>
<protein>
    <submittedName>
        <fullName evidence="13">Generative cell specific-1</fullName>
    </submittedName>
</protein>
<dbReference type="InterPro" id="IPR018928">
    <property type="entry name" value="HAP2/GCS1_dom"/>
</dbReference>
<dbReference type="GO" id="GO:0005886">
    <property type="term" value="C:plasma membrane"/>
    <property type="evidence" value="ECO:0007669"/>
    <property type="project" value="UniProtKB-SubCell"/>
</dbReference>
<proteinExistence type="inferred from homology"/>
<evidence type="ECO:0000313" key="14">
    <source>
        <dbReference type="Proteomes" id="UP000284403"/>
    </source>
</evidence>
<evidence type="ECO:0000256" key="11">
    <source>
        <dbReference type="SAM" id="Phobius"/>
    </source>
</evidence>
<keyword evidence="9" id="KW-1015">Disulfide bond</keyword>
<comment type="similarity">
    <text evidence="2">Belongs to the HAP2/GCS1 family.</text>
</comment>
<keyword evidence="6 11" id="KW-1133">Transmembrane helix</keyword>
<keyword evidence="4 11" id="KW-0812">Transmembrane</keyword>
<dbReference type="GO" id="GO:0008289">
    <property type="term" value="F:lipid binding"/>
    <property type="evidence" value="ECO:0007669"/>
    <property type="project" value="UniProtKB-KW"/>
</dbReference>
<keyword evidence="5" id="KW-0732">Signal</keyword>
<comment type="subcellular location">
    <subcellularLocation>
        <location evidence="1">Cell membrane</location>
        <topology evidence="1">Single-pass type I membrane protein</topology>
    </subcellularLocation>
</comment>
<keyword evidence="14" id="KW-1185">Reference proteome</keyword>
<evidence type="ECO:0000256" key="5">
    <source>
        <dbReference type="ARBA" id="ARBA00022729"/>
    </source>
</evidence>
<accession>A0A422Q3Y8</accession>
<dbReference type="GeneID" id="40316043"/>
<keyword evidence="7" id="KW-0446">Lipid-binding</keyword>
<evidence type="ECO:0000256" key="7">
    <source>
        <dbReference type="ARBA" id="ARBA00023121"/>
    </source>
</evidence>
<comment type="caution">
    <text evidence="13">The sequence shown here is derived from an EMBL/GenBank/DDBJ whole genome shotgun (WGS) entry which is preliminary data.</text>
</comment>
<keyword evidence="3" id="KW-1003">Cell membrane</keyword>
<evidence type="ECO:0000313" key="13">
    <source>
        <dbReference type="EMBL" id="RNF24673.1"/>
    </source>
</evidence>
<evidence type="ECO:0000256" key="3">
    <source>
        <dbReference type="ARBA" id="ARBA00022475"/>
    </source>
</evidence>
<dbReference type="AlphaFoldDB" id="A0A422Q3Y8"/>